<gene>
    <name evidence="2" type="ORF">PEVE_00005172</name>
</gene>
<evidence type="ECO:0000313" key="3">
    <source>
        <dbReference type="Proteomes" id="UP001159427"/>
    </source>
</evidence>
<evidence type="ECO:0000313" key="2">
    <source>
        <dbReference type="EMBL" id="CAH3165042.1"/>
    </source>
</evidence>
<accession>A0ABN8QI58</accession>
<protein>
    <submittedName>
        <fullName evidence="2">Uncharacterized protein</fullName>
    </submittedName>
</protein>
<name>A0ABN8QI58_9CNID</name>
<keyword evidence="3" id="KW-1185">Reference proteome</keyword>
<organism evidence="2 3">
    <name type="scientific">Porites evermanni</name>
    <dbReference type="NCBI Taxonomy" id="104178"/>
    <lineage>
        <taxon>Eukaryota</taxon>
        <taxon>Metazoa</taxon>
        <taxon>Cnidaria</taxon>
        <taxon>Anthozoa</taxon>
        <taxon>Hexacorallia</taxon>
        <taxon>Scleractinia</taxon>
        <taxon>Fungiina</taxon>
        <taxon>Poritidae</taxon>
        <taxon>Porites</taxon>
    </lineage>
</organism>
<dbReference type="EMBL" id="CALNXI010001327">
    <property type="protein sequence ID" value="CAH3165042.1"/>
    <property type="molecule type" value="Genomic_DNA"/>
</dbReference>
<evidence type="ECO:0000256" key="1">
    <source>
        <dbReference type="SAM" id="Coils"/>
    </source>
</evidence>
<keyword evidence="1" id="KW-0175">Coiled coil</keyword>
<proteinExistence type="predicted"/>
<dbReference type="Proteomes" id="UP001159427">
    <property type="component" value="Unassembled WGS sequence"/>
</dbReference>
<reference evidence="2 3" key="1">
    <citation type="submission" date="2022-05" db="EMBL/GenBank/DDBJ databases">
        <authorList>
            <consortium name="Genoscope - CEA"/>
            <person name="William W."/>
        </authorList>
    </citation>
    <scope>NUCLEOTIDE SEQUENCE [LARGE SCALE GENOMIC DNA]</scope>
</reference>
<comment type="caution">
    <text evidence="2">The sequence shown here is derived from an EMBL/GenBank/DDBJ whole genome shotgun (WGS) entry which is preliminary data.</text>
</comment>
<sequence>MLKPAYQNTTSEAFWDIPIYAEHNEVRANRIDARLVSHERKEVCTIEMSSPWIESRAKKDEEKTLKYGPMVLGLKQRYNGYGAEQGTKDAVEDVYSEIDKRIDKSEEFVEEILCKFTNLENHIIDEVHGRPRRGSIYESTKVASVMSDSVLFHDVQNLCELDKTEETKTDKLLREIKDKIDQLETMMDEKFNEVSKALQKTRTKSLIHGKIQENLRKKVETRFHEHEKFIRTNLLKLL</sequence>
<feature type="coiled-coil region" evidence="1">
    <location>
        <begin position="169"/>
        <end position="200"/>
    </location>
</feature>